<protein>
    <submittedName>
        <fullName evidence="1">Uncharacterized protein</fullName>
    </submittedName>
</protein>
<proteinExistence type="predicted"/>
<comment type="caution">
    <text evidence="1">The sequence shown here is derived from an EMBL/GenBank/DDBJ whole genome shotgun (WGS) entry which is preliminary data.</text>
</comment>
<dbReference type="EMBL" id="VNJK01000007">
    <property type="protein sequence ID" value="TVX85547.1"/>
    <property type="molecule type" value="Genomic_DNA"/>
</dbReference>
<dbReference type="AlphaFoldDB" id="A0A559ICZ7"/>
<dbReference type="Proteomes" id="UP000318102">
    <property type="component" value="Unassembled WGS sequence"/>
</dbReference>
<reference evidence="1 2" key="1">
    <citation type="submission" date="2019-07" db="EMBL/GenBank/DDBJ databases">
        <authorList>
            <person name="Kim J."/>
        </authorList>
    </citation>
    <scope>NUCLEOTIDE SEQUENCE [LARGE SCALE GENOMIC DNA]</scope>
    <source>
        <strain evidence="1 2">N4</strain>
    </source>
</reference>
<accession>A0A559ICZ7</accession>
<keyword evidence="2" id="KW-1185">Reference proteome</keyword>
<organism evidence="1 2">
    <name type="scientific">Paenibacillus agilis</name>
    <dbReference type="NCBI Taxonomy" id="3020863"/>
    <lineage>
        <taxon>Bacteria</taxon>
        <taxon>Bacillati</taxon>
        <taxon>Bacillota</taxon>
        <taxon>Bacilli</taxon>
        <taxon>Bacillales</taxon>
        <taxon>Paenibacillaceae</taxon>
        <taxon>Paenibacillus</taxon>
    </lineage>
</organism>
<gene>
    <name evidence="1" type="ORF">FPZ44_24635</name>
</gene>
<evidence type="ECO:0000313" key="2">
    <source>
        <dbReference type="Proteomes" id="UP000318102"/>
    </source>
</evidence>
<evidence type="ECO:0000313" key="1">
    <source>
        <dbReference type="EMBL" id="TVX85547.1"/>
    </source>
</evidence>
<name>A0A559ICZ7_9BACL</name>
<dbReference type="RefSeq" id="WP_144995023.1">
    <property type="nucleotide sequence ID" value="NZ_VNJK01000007.1"/>
</dbReference>
<sequence length="135" mass="15870">MSNGEILPATQNKIGKIVIEMTKTHLIDPFWERSDEHFMSVIGLYIIKEKKLEDFIDIVMEAQCLLKDCGEWKSLSETLLSTNDEELKNYLLKDALFHTEIGWEIEEERRNNMVLGRVQKRLEKLIHSNQEVIHD</sequence>